<keyword evidence="4" id="KW-0961">Cell wall biogenesis/degradation</keyword>
<gene>
    <name evidence="4" type="primary">murT</name>
    <name evidence="7" type="ORF">MiSe_48830</name>
</gene>
<accession>A0AAV3XIV9</accession>
<dbReference type="GO" id="GO:0004326">
    <property type="term" value="F:tetrahydrofolylpolyglutamate synthase activity"/>
    <property type="evidence" value="ECO:0007669"/>
    <property type="project" value="InterPro"/>
</dbReference>
<dbReference type="InterPro" id="IPR018109">
    <property type="entry name" value="Folylpolyglutamate_synth_CS"/>
</dbReference>
<dbReference type="GO" id="GO:0140282">
    <property type="term" value="F:carbon-nitrogen ligase activity on lipid II"/>
    <property type="evidence" value="ECO:0007669"/>
    <property type="project" value="UniProtKB-UniRule"/>
</dbReference>
<comment type="pathway">
    <text evidence="4">Cell wall biogenesis; peptidoglycan biosynthesis.</text>
</comment>
<dbReference type="PROSITE" id="PS01011">
    <property type="entry name" value="FOLYLPOLYGLU_SYNT_1"/>
    <property type="match status" value="1"/>
</dbReference>
<comment type="catalytic activity">
    <reaction evidence="4">
        <text>beta-D-GlcNAc-(1-&gt;4)-Mur2Ac(oyl-L-Ala-gamma-D-Glu-L-Lys-D-Ala-D-Ala)-di-trans,octa-cis-undecaprenyl diphosphate + L-glutamine + ATP + H2O = beta-D-GlcNAc-(1-&gt;4)-Mur2Ac(oyl-L-Ala-D-isoglutaminyl-L-Lys-D-Ala-D-Ala)-di-trans,octa-cis-undecaprenyl diphosphate + L-glutamate + ADP + phosphate + H(+)</text>
        <dbReference type="Rhea" id="RHEA:57928"/>
        <dbReference type="ChEBI" id="CHEBI:15377"/>
        <dbReference type="ChEBI" id="CHEBI:15378"/>
        <dbReference type="ChEBI" id="CHEBI:29985"/>
        <dbReference type="ChEBI" id="CHEBI:30616"/>
        <dbReference type="ChEBI" id="CHEBI:43474"/>
        <dbReference type="ChEBI" id="CHEBI:58359"/>
        <dbReference type="ChEBI" id="CHEBI:60033"/>
        <dbReference type="ChEBI" id="CHEBI:62233"/>
        <dbReference type="ChEBI" id="CHEBI:456216"/>
        <dbReference type="EC" id="6.3.5.13"/>
    </reaction>
</comment>
<feature type="binding site" evidence="4">
    <location>
        <position position="385"/>
    </location>
    <ligand>
        <name>Zn(2+)</name>
        <dbReference type="ChEBI" id="CHEBI:29105"/>
    </ligand>
</feature>
<dbReference type="SUPFAM" id="SSF53623">
    <property type="entry name" value="MurD-like peptide ligases, catalytic domain"/>
    <property type="match status" value="1"/>
</dbReference>
<dbReference type="PANTHER" id="PTHR23135">
    <property type="entry name" value="MUR LIGASE FAMILY MEMBER"/>
    <property type="match status" value="1"/>
</dbReference>
<name>A0AAV3XIV9_9CYAN</name>
<dbReference type="EMBL" id="BLAY01000081">
    <property type="protein sequence ID" value="GET40075.1"/>
    <property type="molecule type" value="Genomic_DNA"/>
</dbReference>
<dbReference type="HAMAP" id="MF_02214">
    <property type="entry name" value="Lipid_II_synth_MurT"/>
    <property type="match status" value="1"/>
</dbReference>
<comment type="subunit">
    <text evidence="4">Forms a heterodimer with GatD.</text>
</comment>
<dbReference type="RefSeq" id="WP_226585849.1">
    <property type="nucleotide sequence ID" value="NZ_BLAY01000081.1"/>
</dbReference>
<keyword evidence="4" id="KW-0862">Zinc</keyword>
<proteinExistence type="inferred from homology"/>
<dbReference type="GO" id="GO:0009252">
    <property type="term" value="P:peptidoglycan biosynthetic process"/>
    <property type="evidence" value="ECO:0007669"/>
    <property type="project" value="UniProtKB-UniRule"/>
</dbReference>
<protein>
    <recommendedName>
        <fullName evidence="4">Lipid II isoglutaminyl synthase (glutamine-hydrolyzing) subunit MurT</fullName>
        <ecNumber evidence="4">6.3.5.13</ecNumber>
    </recommendedName>
</protein>
<dbReference type="GO" id="GO:0008360">
    <property type="term" value="P:regulation of cell shape"/>
    <property type="evidence" value="ECO:0007669"/>
    <property type="project" value="UniProtKB-KW"/>
</dbReference>
<keyword evidence="4" id="KW-0133">Cell shape</keyword>
<dbReference type="InterPro" id="IPR013564">
    <property type="entry name" value="MurT_C"/>
</dbReference>
<evidence type="ECO:0000313" key="8">
    <source>
        <dbReference type="Proteomes" id="UP001050975"/>
    </source>
</evidence>
<evidence type="ECO:0000256" key="1">
    <source>
        <dbReference type="ARBA" id="ARBA00022598"/>
    </source>
</evidence>
<comment type="caution">
    <text evidence="7">The sequence shown here is derived from an EMBL/GenBank/DDBJ whole genome shotgun (WGS) entry which is preliminary data.</text>
</comment>
<comment type="catalytic activity">
    <reaction evidence="4">
        <text>beta-D-GlcNAc-(1-&gt;4)-Mur2Ac(oyl-L-Ala-gamma-D-O-P-Glu-L-Lys-D-Ala-D-Ala)-di-trans,octa-cis-undecaprenyl diphosphate + NH4(+) = beta-D-GlcNAc-(1-&gt;4)-Mur2Ac(oyl-L-Ala-D-isoglutaminyl-L-Lys-D-Ala-D-Ala)-di-trans,octa-cis-undecaprenyl diphosphate + phosphate + H(+)</text>
        <dbReference type="Rhea" id="RHEA:57932"/>
        <dbReference type="ChEBI" id="CHEBI:15378"/>
        <dbReference type="ChEBI" id="CHEBI:28938"/>
        <dbReference type="ChEBI" id="CHEBI:43474"/>
        <dbReference type="ChEBI" id="CHEBI:62233"/>
        <dbReference type="ChEBI" id="CHEBI:143132"/>
    </reaction>
</comment>
<dbReference type="Pfam" id="PF08245">
    <property type="entry name" value="Mur_ligase_M"/>
    <property type="match status" value="1"/>
</dbReference>
<evidence type="ECO:0000256" key="3">
    <source>
        <dbReference type="ARBA" id="ARBA00022840"/>
    </source>
</evidence>
<dbReference type="InterPro" id="IPR043703">
    <property type="entry name" value="Lipid_II_synth_MurT"/>
</dbReference>
<feature type="binding site" evidence="4">
    <location>
        <position position="363"/>
    </location>
    <ligand>
        <name>Zn(2+)</name>
        <dbReference type="ChEBI" id="CHEBI:29105"/>
    </ligand>
</feature>
<comment type="function">
    <text evidence="4">The lipid II isoglutaminyl synthase complex catalyzes the formation of alpha-D-isoglutamine in the cell wall lipid II stem peptide. The MurT subunit catalyzes the ATP-dependent amidation of D-glutamate residue of lipid II, converting it to an isoglutamine residue.</text>
</comment>
<dbReference type="PANTHER" id="PTHR23135:SF7">
    <property type="entry name" value="LIPID II ISOGLUTAMINYL SYNTHASE (GLUTAMINE-HYDROLYZING) SUBUNIT MURT"/>
    <property type="match status" value="1"/>
</dbReference>
<organism evidence="7 8">
    <name type="scientific">Microseira wollei NIES-4236</name>
    <dbReference type="NCBI Taxonomy" id="2530354"/>
    <lineage>
        <taxon>Bacteria</taxon>
        <taxon>Bacillati</taxon>
        <taxon>Cyanobacteriota</taxon>
        <taxon>Cyanophyceae</taxon>
        <taxon>Oscillatoriophycideae</taxon>
        <taxon>Aerosakkonematales</taxon>
        <taxon>Aerosakkonemataceae</taxon>
        <taxon>Microseira</taxon>
    </lineage>
</organism>
<keyword evidence="1 4" id="KW-0436">Ligase</keyword>
<dbReference type="Proteomes" id="UP001050975">
    <property type="component" value="Unassembled WGS sequence"/>
</dbReference>
<feature type="binding site" evidence="4">
    <location>
        <position position="382"/>
    </location>
    <ligand>
        <name>Zn(2+)</name>
        <dbReference type="ChEBI" id="CHEBI:29105"/>
    </ligand>
</feature>
<reference evidence="7" key="1">
    <citation type="submission" date="2019-10" db="EMBL/GenBank/DDBJ databases">
        <title>Draft genome sequece of Microseira wollei NIES-4236.</title>
        <authorList>
            <person name="Yamaguchi H."/>
            <person name="Suzuki S."/>
            <person name="Kawachi M."/>
        </authorList>
    </citation>
    <scope>NUCLEOTIDE SEQUENCE</scope>
    <source>
        <strain evidence="7">NIES-4236</strain>
    </source>
</reference>
<keyword evidence="8" id="KW-1185">Reference proteome</keyword>
<feature type="binding site" evidence="4">
    <location>
        <position position="360"/>
    </location>
    <ligand>
        <name>Zn(2+)</name>
        <dbReference type="ChEBI" id="CHEBI:29105"/>
    </ligand>
</feature>
<dbReference type="Pfam" id="PF08353">
    <property type="entry name" value="MurT_C"/>
    <property type="match status" value="1"/>
</dbReference>
<dbReference type="InterPro" id="IPR013221">
    <property type="entry name" value="Mur_ligase_cen"/>
</dbReference>
<keyword evidence="3 4" id="KW-0067">ATP-binding</keyword>
<feature type="domain" description="Mur ligase central" evidence="5">
    <location>
        <begin position="203"/>
        <end position="419"/>
    </location>
</feature>
<dbReference type="Gene3D" id="3.40.1190.10">
    <property type="entry name" value="Mur-like, catalytic domain"/>
    <property type="match status" value="1"/>
</dbReference>
<dbReference type="GO" id="GO:0071555">
    <property type="term" value="P:cell wall organization"/>
    <property type="evidence" value="ECO:0007669"/>
    <property type="project" value="UniProtKB-KW"/>
</dbReference>
<keyword evidence="2 4" id="KW-0547">Nucleotide-binding</keyword>
<evidence type="ECO:0000313" key="7">
    <source>
        <dbReference type="EMBL" id="GET40075.1"/>
    </source>
</evidence>
<comment type="similarity">
    <text evidence="4">Belongs to the MurCDEF family. MurT subfamily.</text>
</comment>
<dbReference type="GO" id="GO:0005524">
    <property type="term" value="F:ATP binding"/>
    <property type="evidence" value="ECO:0007669"/>
    <property type="project" value="UniProtKB-UniRule"/>
</dbReference>
<dbReference type="InterPro" id="IPR036565">
    <property type="entry name" value="Mur-like_cat_sf"/>
</dbReference>
<evidence type="ECO:0000256" key="4">
    <source>
        <dbReference type="HAMAP-Rule" id="MF_02214"/>
    </source>
</evidence>
<comment type="catalytic activity">
    <reaction evidence="4">
        <text>beta-D-GlcNAc-(1-&gt;4)-Mur2Ac(oyl-L-Ala-gamma-D-Glu-L-Lys-D-Ala-D-Ala)-di-trans,octa-cis-undecaprenyl diphosphate + ATP = beta-D-GlcNAc-(1-&gt;4)-Mur2Ac(oyl-L-Ala-gamma-D-O-P-Glu-L-Lys-D-Ala-D-Ala)-di-trans,octa-cis-undecaprenyl diphosphate + ADP</text>
        <dbReference type="Rhea" id="RHEA:59488"/>
        <dbReference type="ChEBI" id="CHEBI:30616"/>
        <dbReference type="ChEBI" id="CHEBI:60033"/>
        <dbReference type="ChEBI" id="CHEBI:143132"/>
        <dbReference type="ChEBI" id="CHEBI:456216"/>
    </reaction>
</comment>
<sequence length="587" mass="65221">MGILPIRLPDKKKYQLWDGYPAHPPTRQKKYQLWDGYPAHPPTRQKKYQLWEGYPVCPPTRQEKISVVGRASCPSAYPTRKNISCGKGILPIRLPDKKKYQLWEGHPVCPLLFLPEVQFLVVYYQTEATLPSCPFSKDVSVAIQLVDKLRLSLAVTAARTITSLVRLLRLGAASVLPGAIARRIQPKILSLLARQVKYGTILIAGTNGKTTTSLLLRTMLERKGWRVVHNATGANLVNGLIAALLENTNLAGNLKADYAILEIDENILPKVLPQIQPKYILCLNLFRDQLDRYGEVDIISQRWMGAIAPLSPDTAIIINADDPTLSHLGQHLPQRVLYFGLSEPDQYLDEIPHAVDSIYCPSCGHSLDYQGVYLSHLGDFHCPNCGFSKSKVSINSSQWPQILIGLYNKYNTLAAVLAAQEIGIDESTILDTIKNFQAAFGRAEELEVAGKHVRILLSKNPVGMNETIRAVNQIKLTGKSSTSLVVLNDRTPDGTDVSWIWDVDTEKLVASGGTIVVSGDRVYDMALRLRYSQTDENDKFNLIIKEDLQSAITTALECTPPGETLHILPTYSAMLEVRGLLTGRKIL</sequence>
<dbReference type="AlphaFoldDB" id="A0AAV3XIV9"/>
<keyword evidence="4" id="KW-0573">Peptidoglycan synthesis</keyword>
<keyword evidence="4" id="KW-0479">Metal-binding</keyword>
<evidence type="ECO:0000259" key="6">
    <source>
        <dbReference type="Pfam" id="PF08353"/>
    </source>
</evidence>
<evidence type="ECO:0000259" key="5">
    <source>
        <dbReference type="Pfam" id="PF08245"/>
    </source>
</evidence>
<dbReference type="EC" id="6.3.5.13" evidence="4"/>
<dbReference type="GO" id="GO:0008270">
    <property type="term" value="F:zinc ion binding"/>
    <property type="evidence" value="ECO:0007669"/>
    <property type="project" value="UniProtKB-UniRule"/>
</dbReference>
<feature type="domain" description="Lipid II isoglutaminyl synthase (glutamine-hydrolyzing) subunit MurT C-terminal" evidence="6">
    <location>
        <begin position="457"/>
        <end position="574"/>
    </location>
</feature>
<feature type="active site" evidence="4">
    <location>
        <position position="496"/>
    </location>
</feature>
<evidence type="ECO:0000256" key="2">
    <source>
        <dbReference type="ARBA" id="ARBA00022741"/>
    </source>
</evidence>